<feature type="binding site" evidence="13">
    <location>
        <position position="608"/>
    </location>
    <ligand>
        <name>substrate</name>
    </ligand>
</feature>
<dbReference type="FunFam" id="3.30.1490.20:FF:000003">
    <property type="entry name" value="acetyl-CoA carboxylase isoform X1"/>
    <property type="match status" value="1"/>
</dbReference>
<evidence type="ECO:0000256" key="2">
    <source>
        <dbReference type="ARBA" id="ARBA00004742"/>
    </source>
</evidence>
<feature type="binding site" evidence="14">
    <location>
        <position position="536"/>
    </location>
    <ligand>
        <name>Mn(2+)</name>
        <dbReference type="ChEBI" id="CHEBI:29035"/>
    </ligand>
</feature>
<comment type="function">
    <text evidence="11">Catalyzes a 2-step reaction, involving the ATP-dependent carboxylation of the covalently attached biotin in the first step and the transfer of the carboxyl group to pyruvate in the second.</text>
</comment>
<keyword evidence="21" id="KW-0670">Pyruvate</keyword>
<evidence type="ECO:0000256" key="9">
    <source>
        <dbReference type="ARBA" id="ARBA00023267"/>
    </source>
</evidence>
<keyword evidence="4" id="KW-0312">Gluconeogenesis</keyword>
<dbReference type="InterPro" id="IPR011054">
    <property type="entry name" value="Rudment_hybrid_motif"/>
</dbReference>
<protein>
    <recommendedName>
        <fullName evidence="3 11">Pyruvate carboxylase</fullName>
        <ecNumber evidence="3 11">6.4.1.1</ecNumber>
    </recommendedName>
</protein>
<dbReference type="InterPro" id="IPR005479">
    <property type="entry name" value="CPAse_ATP-bd"/>
</dbReference>
<dbReference type="CDD" id="cd07937">
    <property type="entry name" value="DRE_TIM_PC_TC_5S"/>
    <property type="match status" value="1"/>
</dbReference>
<keyword evidence="9 11" id="KW-0092">Biotin</keyword>
<dbReference type="FunFam" id="3.40.50.20:FF:000010">
    <property type="entry name" value="Propionyl-CoA carboxylase subunit alpha"/>
    <property type="match status" value="1"/>
</dbReference>
<evidence type="ECO:0000256" key="5">
    <source>
        <dbReference type="ARBA" id="ARBA00022598"/>
    </source>
</evidence>
<evidence type="ECO:0000256" key="11">
    <source>
        <dbReference type="PIRNR" id="PIRNR001594"/>
    </source>
</evidence>
<feature type="domain" description="Pyruvate carboxyltransferase" evidence="20">
    <location>
        <begin position="527"/>
        <end position="795"/>
    </location>
</feature>
<dbReference type="PANTHER" id="PTHR43778:SF2">
    <property type="entry name" value="PYRUVATE CARBOXYLASE, MITOCHONDRIAL"/>
    <property type="match status" value="1"/>
</dbReference>
<dbReference type="NCBIfam" id="NF009554">
    <property type="entry name" value="PRK12999.1"/>
    <property type="match status" value="1"/>
</dbReference>
<dbReference type="CDD" id="cd06850">
    <property type="entry name" value="biotinyl_domain"/>
    <property type="match status" value="1"/>
</dbReference>
<evidence type="ECO:0000259" key="17">
    <source>
        <dbReference type="PROSITE" id="PS50968"/>
    </source>
</evidence>
<dbReference type="PIRSF" id="PIRSF001594">
    <property type="entry name" value="Pyruv_carbox"/>
    <property type="match status" value="1"/>
</dbReference>
<dbReference type="PROSITE" id="PS50975">
    <property type="entry name" value="ATP_GRASP"/>
    <property type="match status" value="1"/>
</dbReference>
<dbReference type="Pfam" id="PF00682">
    <property type="entry name" value="HMGL-like"/>
    <property type="match status" value="1"/>
</dbReference>
<keyword evidence="7 11" id="KW-0547">Nucleotide-binding</keyword>
<dbReference type="InterPro" id="IPR013785">
    <property type="entry name" value="Aldolase_TIM"/>
</dbReference>
<evidence type="ECO:0000256" key="15">
    <source>
        <dbReference type="PIRSR" id="PIRSR001594-4"/>
    </source>
</evidence>
<dbReference type="Pfam" id="PF00364">
    <property type="entry name" value="Biotin_lipoyl"/>
    <property type="match status" value="1"/>
</dbReference>
<dbReference type="PROSITE" id="PS00867">
    <property type="entry name" value="CPSASE_2"/>
    <property type="match status" value="1"/>
</dbReference>
<feature type="binding site" description="via carbamate group" evidence="14">
    <location>
        <position position="705"/>
    </location>
    <ligand>
        <name>Mn(2+)</name>
        <dbReference type="ChEBI" id="CHEBI:29035"/>
    </ligand>
</feature>
<dbReference type="GO" id="GO:0005737">
    <property type="term" value="C:cytoplasm"/>
    <property type="evidence" value="ECO:0007669"/>
    <property type="project" value="TreeGrafter"/>
</dbReference>
<dbReference type="SUPFAM" id="SSF89000">
    <property type="entry name" value="post-HMGL domain-like"/>
    <property type="match status" value="1"/>
</dbReference>
<dbReference type="InterPro" id="IPR001882">
    <property type="entry name" value="Biotin_BS"/>
</dbReference>
<dbReference type="PROSITE" id="PS00866">
    <property type="entry name" value="CPSASE_1"/>
    <property type="match status" value="1"/>
</dbReference>
<evidence type="ECO:0000256" key="8">
    <source>
        <dbReference type="ARBA" id="ARBA00022840"/>
    </source>
</evidence>
<evidence type="ECO:0000313" key="22">
    <source>
        <dbReference type="Proteomes" id="UP000007013"/>
    </source>
</evidence>
<proteinExistence type="predicted"/>
<dbReference type="EC" id="6.4.1.1" evidence="3 11"/>
<dbReference type="UniPathway" id="UPA00138"/>
<evidence type="ECO:0000259" key="18">
    <source>
        <dbReference type="PROSITE" id="PS50975"/>
    </source>
</evidence>
<name>B1ZXN8_OPITP</name>
<dbReference type="Pfam" id="PF00289">
    <property type="entry name" value="Biotin_carb_N"/>
    <property type="match status" value="1"/>
</dbReference>
<evidence type="ECO:0000256" key="16">
    <source>
        <dbReference type="SAM" id="MobiDB-lite"/>
    </source>
</evidence>
<dbReference type="InterPro" id="IPR055268">
    <property type="entry name" value="PCB-like"/>
</dbReference>
<dbReference type="Proteomes" id="UP000007013">
    <property type="component" value="Chromosome"/>
</dbReference>
<accession>B1ZXN8</accession>
<evidence type="ECO:0000259" key="19">
    <source>
        <dbReference type="PROSITE" id="PS50979"/>
    </source>
</evidence>
<dbReference type="Gene3D" id="3.10.600.10">
    <property type="entry name" value="pyruvate carboxylase f1077a mutant domain"/>
    <property type="match status" value="1"/>
</dbReference>
<feature type="binding site" evidence="13">
    <location>
        <position position="869"/>
    </location>
    <ligand>
        <name>substrate</name>
    </ligand>
</feature>
<feature type="domain" description="ATP-grasp" evidence="18">
    <location>
        <begin position="116"/>
        <end position="314"/>
    </location>
</feature>
<evidence type="ECO:0000256" key="14">
    <source>
        <dbReference type="PIRSR" id="PIRSR001594-3"/>
    </source>
</evidence>
<dbReference type="FunFam" id="3.20.20.70:FF:000033">
    <property type="entry name" value="Pyruvate carboxylase"/>
    <property type="match status" value="1"/>
</dbReference>
<dbReference type="Pfam" id="PF02786">
    <property type="entry name" value="CPSase_L_D2"/>
    <property type="match status" value="1"/>
</dbReference>
<evidence type="ECO:0000256" key="1">
    <source>
        <dbReference type="ARBA" id="ARBA00001953"/>
    </source>
</evidence>
<dbReference type="InterPro" id="IPR003379">
    <property type="entry name" value="Carboxylase_cons_dom"/>
</dbReference>
<dbReference type="SUPFAM" id="SSF51246">
    <property type="entry name" value="Rudiment single hybrid motif"/>
    <property type="match status" value="1"/>
</dbReference>
<dbReference type="Gene3D" id="2.40.50.100">
    <property type="match status" value="1"/>
</dbReference>
<evidence type="ECO:0000256" key="3">
    <source>
        <dbReference type="ARBA" id="ARBA00013057"/>
    </source>
</evidence>
<keyword evidence="8 11" id="KW-0067">ATP-binding</keyword>
<dbReference type="Pfam" id="PF02785">
    <property type="entry name" value="Biotin_carb_C"/>
    <property type="match status" value="1"/>
</dbReference>
<feature type="modified residue" description="N6-biotinyllysine" evidence="15">
    <location>
        <position position="1128"/>
    </location>
</feature>
<dbReference type="EMBL" id="CP001032">
    <property type="protein sequence ID" value="ACB74260.1"/>
    <property type="molecule type" value="Genomic_DNA"/>
</dbReference>
<evidence type="ECO:0000256" key="7">
    <source>
        <dbReference type="ARBA" id="ARBA00022741"/>
    </source>
</evidence>
<evidence type="ECO:0000259" key="20">
    <source>
        <dbReference type="PROSITE" id="PS50991"/>
    </source>
</evidence>
<dbReference type="Gene3D" id="3.20.20.70">
    <property type="entry name" value="Aldolase class I"/>
    <property type="match status" value="1"/>
</dbReference>
<dbReference type="Pfam" id="PF02436">
    <property type="entry name" value="PYC_OADA"/>
    <property type="match status" value="1"/>
</dbReference>
<comment type="pathway">
    <text evidence="2">Carbohydrate biosynthesis; gluconeogenesis.</text>
</comment>
<evidence type="ECO:0000256" key="10">
    <source>
        <dbReference type="ARBA" id="ARBA00023268"/>
    </source>
</evidence>
<keyword evidence="22" id="KW-1185">Reference proteome</keyword>
<dbReference type="SUPFAM" id="SSF51569">
    <property type="entry name" value="Aldolase"/>
    <property type="match status" value="1"/>
</dbReference>
<feature type="binding site" evidence="13">
    <location>
        <position position="112"/>
    </location>
    <ligand>
        <name>ATP</name>
        <dbReference type="ChEBI" id="CHEBI:30616"/>
    </ligand>
</feature>
<dbReference type="Gene3D" id="3.30.470.20">
    <property type="entry name" value="ATP-grasp fold, B domain"/>
    <property type="match status" value="1"/>
</dbReference>
<dbReference type="InterPro" id="IPR000089">
    <property type="entry name" value="Biotin_lipoyl"/>
</dbReference>
<dbReference type="GO" id="GO:0006094">
    <property type="term" value="P:gluconeogenesis"/>
    <property type="evidence" value="ECO:0007669"/>
    <property type="project" value="UniProtKB-UniPathway"/>
</dbReference>
<comment type="catalytic activity">
    <reaction evidence="11">
        <text>hydrogencarbonate + pyruvate + ATP = oxaloacetate + ADP + phosphate + H(+)</text>
        <dbReference type="Rhea" id="RHEA:20844"/>
        <dbReference type="ChEBI" id="CHEBI:15361"/>
        <dbReference type="ChEBI" id="CHEBI:15378"/>
        <dbReference type="ChEBI" id="CHEBI:16452"/>
        <dbReference type="ChEBI" id="CHEBI:17544"/>
        <dbReference type="ChEBI" id="CHEBI:30616"/>
        <dbReference type="ChEBI" id="CHEBI:43474"/>
        <dbReference type="ChEBI" id="CHEBI:456216"/>
        <dbReference type="EC" id="6.4.1.1"/>
    </reaction>
</comment>
<dbReference type="RefSeq" id="WP_012373798.1">
    <property type="nucleotide sequence ID" value="NC_010571.1"/>
</dbReference>
<evidence type="ECO:0000256" key="4">
    <source>
        <dbReference type="ARBA" id="ARBA00022432"/>
    </source>
</evidence>
<feature type="binding site" evidence="13">
    <location>
        <position position="196"/>
    </location>
    <ligand>
        <name>ATP</name>
        <dbReference type="ChEBI" id="CHEBI:30616"/>
    </ligand>
</feature>
<dbReference type="InterPro" id="IPR005930">
    <property type="entry name" value="Pyruv_COase"/>
</dbReference>
<dbReference type="InterPro" id="IPR011053">
    <property type="entry name" value="Single_hybrid_motif"/>
</dbReference>
<feature type="region of interest" description="Disordered" evidence="16">
    <location>
        <begin position="946"/>
        <end position="969"/>
    </location>
</feature>
<dbReference type="KEGG" id="ote:Oter_0972"/>
<dbReference type="SUPFAM" id="SSF56059">
    <property type="entry name" value="Glutathione synthetase ATP-binding domain-like"/>
    <property type="match status" value="1"/>
</dbReference>
<feature type="binding site" evidence="14">
    <location>
        <position position="736"/>
    </location>
    <ligand>
        <name>Mn(2+)</name>
        <dbReference type="ChEBI" id="CHEBI:29035"/>
    </ligand>
</feature>
<dbReference type="InterPro" id="IPR016185">
    <property type="entry name" value="PreATP-grasp_dom_sf"/>
</dbReference>
<feature type="active site" evidence="12">
    <location>
        <position position="289"/>
    </location>
</feature>
<dbReference type="InterPro" id="IPR011764">
    <property type="entry name" value="Biotin_carboxylation_dom"/>
</dbReference>
<evidence type="ECO:0000256" key="6">
    <source>
        <dbReference type="ARBA" id="ARBA00022723"/>
    </source>
</evidence>
<dbReference type="GO" id="GO:0046872">
    <property type="term" value="F:metal ion binding"/>
    <property type="evidence" value="ECO:0007669"/>
    <property type="project" value="UniProtKB-KW"/>
</dbReference>
<organism evidence="21 22">
    <name type="scientific">Opitutus terrae (strain DSM 11246 / JCM 15787 / PB90-1)</name>
    <dbReference type="NCBI Taxonomy" id="452637"/>
    <lineage>
        <taxon>Bacteria</taxon>
        <taxon>Pseudomonadati</taxon>
        <taxon>Verrucomicrobiota</taxon>
        <taxon>Opitutia</taxon>
        <taxon>Opitutales</taxon>
        <taxon>Opitutaceae</taxon>
        <taxon>Opitutus</taxon>
    </lineage>
</organism>
<dbReference type="NCBIfam" id="NF006761">
    <property type="entry name" value="PRK09282.1"/>
    <property type="match status" value="1"/>
</dbReference>
<dbReference type="PROSITE" id="PS50979">
    <property type="entry name" value="BC"/>
    <property type="match status" value="1"/>
</dbReference>
<dbReference type="SUPFAM" id="SSF51230">
    <property type="entry name" value="Single hybrid motif"/>
    <property type="match status" value="1"/>
</dbReference>
<feature type="modified residue" description="N6-carboxylysine" evidence="15">
    <location>
        <position position="705"/>
    </location>
</feature>
<sequence length="1165" mass="128118">MAANRSEIAVRIFRAGTELGLRTVAVFAQEDRFCIHRYKADEAYQIGDGKGPVAAYLDIESIIDVAKRRGVDAIHPGYGFLSENAELARACERAGLIFVGPRPELLDMMGDKTAARALAQRIGVPVLPGTEEPLTDRDEALRVAKSIGFPLIIKAAFGGGGRGMRIVHKPADMAGLLDEAQAEAGRAFGNPAVFLEKYIPRAKHIEVQVLGDRHGNVIHLHERDCSVQRRHQKVVEVAPSYGLPETIVAELCEAAAKLARSIRYDNAGTIEFLYDLDRHEWFFIEMNPRIQVEHTITEVITGLDLVRAQILIAQGHALHSREVGMPPQSAVPRLGYAIQSRITTEDPANKFIPDYGRIMVYRSPGGFGVRLDGGMGFAGAVITPFYDSLLVKCITSGDTYESAIHRARRALAEFRIRGVKTNIPFIENVIAHPLFQSGQATTMLIDTSPELLSFRPRRDRATKLLNFLGNVIVNGNPHAKGYKPGKSLLPAVPPAGGRGEPPRGTRQLLLELGPKKFAEWTLKQKRLLITDTTLRDAHQSLMATRVRTYDMRAVADALAHHAPGLFSLEMWGGATFDTAMRFLYEDPWDRLRQLRAAVPNICFQMLLRGANAVGYTNYPDHVVAGFVRHAASAGMDIFRIFDSLNYLPNLRVAMEAVQDTHAVCEAAICYTGDILDGKRDKFSLQYYVKLARELERMGAHFLAIKDMAGLCRPYAAYKLVKALREEIGLPIHFHTHDTSGIAATSVLRASDAGVDVVDLAIASMSGSTSQPNLNSIVAALQHTPRDPQLDLERLNAVSDYWEHVREFYRPFDTAPKTGSAEVYLHEMPGGQYTNLKEQAASMGVSHRWPEIARTYAEVNQLFGDIVKVTPSSKVVGDLALFLFSRGIRPADVVNLPPGTTPYPESVIDMLMGGLGWPEGGWPEAVWRAILGEARFKEAKAKYTAATRATKSRAKSPESRAGHKLSAPDSQLSALRDELAEKLRHQPSDDELFSHLMYPQVFADFAKHEREFGDVSVLPTPAFFYGLQPAEEISVEIEEGKVLIIRLVSVGAPDKDGRRTIAYELNGISREALIVDRSVAPKAKPRLKADLANPLQVAAPIPGLVVVLNVSVGTKVTKGDKLFMMEAMKMQTTVYAQADGVVAELHAAVGDTVEAKDLVVTLRDGE</sequence>
<dbReference type="InterPro" id="IPR005481">
    <property type="entry name" value="BC-like_N"/>
</dbReference>
<keyword evidence="10" id="KW-0511">Multifunctional enzyme</keyword>
<dbReference type="InterPro" id="IPR000891">
    <property type="entry name" value="PYR_CT"/>
</dbReference>
<evidence type="ECO:0000313" key="21">
    <source>
        <dbReference type="EMBL" id="ACB74260.1"/>
    </source>
</evidence>
<feature type="binding site" evidence="13">
    <location>
        <position position="231"/>
    </location>
    <ligand>
        <name>ATP</name>
        <dbReference type="ChEBI" id="CHEBI:30616"/>
    </ligand>
</feature>
<dbReference type="PROSITE" id="PS50991">
    <property type="entry name" value="PYR_CT"/>
    <property type="match status" value="1"/>
</dbReference>
<dbReference type="HOGENOM" id="CLU_000395_0_1_0"/>
<dbReference type="InterPro" id="IPR011761">
    <property type="entry name" value="ATP-grasp"/>
</dbReference>
<feature type="domain" description="Biotin carboxylation" evidence="19">
    <location>
        <begin position="1"/>
        <end position="450"/>
    </location>
</feature>
<dbReference type="PANTHER" id="PTHR43778">
    <property type="entry name" value="PYRUVATE CARBOXYLASE"/>
    <property type="match status" value="1"/>
</dbReference>
<dbReference type="PROSITE" id="PS00188">
    <property type="entry name" value="BIOTIN"/>
    <property type="match status" value="1"/>
</dbReference>
<dbReference type="STRING" id="452637.Oter_0972"/>
<feature type="domain" description="Lipoyl-binding" evidence="17">
    <location>
        <begin position="1087"/>
        <end position="1162"/>
    </location>
</feature>
<gene>
    <name evidence="21" type="ordered locus">Oter_0972</name>
</gene>
<dbReference type="GO" id="GO:0005524">
    <property type="term" value="F:ATP binding"/>
    <property type="evidence" value="ECO:0007669"/>
    <property type="project" value="UniProtKB-UniRule"/>
</dbReference>
<dbReference type="PROSITE" id="PS50968">
    <property type="entry name" value="BIOTINYL_LIPOYL"/>
    <property type="match status" value="1"/>
</dbReference>
<comment type="cofactor">
    <cofactor evidence="1 11">
        <name>biotin</name>
        <dbReference type="ChEBI" id="CHEBI:57586"/>
    </cofactor>
</comment>
<dbReference type="InterPro" id="IPR005482">
    <property type="entry name" value="Biotin_COase_C"/>
</dbReference>
<reference evidence="21 22" key="1">
    <citation type="journal article" date="2011" name="J. Bacteriol.">
        <title>Genome sequence of the verrucomicrobium Opitutus terrae PB90-1, an abundant inhabitant of rice paddy soil ecosystems.</title>
        <authorList>
            <person name="van Passel M.W."/>
            <person name="Kant R."/>
            <person name="Palva A."/>
            <person name="Copeland A."/>
            <person name="Lucas S."/>
            <person name="Lapidus A."/>
            <person name="Glavina del Rio T."/>
            <person name="Pitluck S."/>
            <person name="Goltsman E."/>
            <person name="Clum A."/>
            <person name="Sun H."/>
            <person name="Schmutz J."/>
            <person name="Larimer F.W."/>
            <person name="Land M.L."/>
            <person name="Hauser L."/>
            <person name="Kyrpides N."/>
            <person name="Mikhailova N."/>
            <person name="Richardson P.P."/>
            <person name="Janssen P.H."/>
            <person name="de Vos W.M."/>
            <person name="Smidt H."/>
        </authorList>
    </citation>
    <scope>NUCLEOTIDE SEQUENCE [LARGE SCALE GENOMIC DNA]</scope>
    <source>
        <strain evidence="22">DSM 11246 / JCM 15787 / PB90-1</strain>
    </source>
</reference>
<feature type="binding site" evidence="14">
    <location>
        <position position="734"/>
    </location>
    <ligand>
        <name>Mn(2+)</name>
        <dbReference type="ChEBI" id="CHEBI:29035"/>
    </ligand>
</feature>
<evidence type="ECO:0000256" key="13">
    <source>
        <dbReference type="PIRSR" id="PIRSR001594-2"/>
    </source>
</evidence>
<dbReference type="SMART" id="SM00878">
    <property type="entry name" value="Biotin_carb_C"/>
    <property type="match status" value="1"/>
</dbReference>
<keyword evidence="6 14" id="KW-0479">Metal-binding</keyword>
<dbReference type="NCBIfam" id="TIGR01235">
    <property type="entry name" value="pyruv_carbox"/>
    <property type="match status" value="1"/>
</dbReference>
<evidence type="ECO:0000256" key="12">
    <source>
        <dbReference type="PIRSR" id="PIRSR001594-1"/>
    </source>
</evidence>
<dbReference type="GO" id="GO:0004736">
    <property type="term" value="F:pyruvate carboxylase activity"/>
    <property type="evidence" value="ECO:0007669"/>
    <property type="project" value="UniProtKB-EC"/>
</dbReference>
<dbReference type="AlphaFoldDB" id="B1ZXN8"/>
<keyword evidence="5 11" id="KW-0436">Ligase</keyword>
<dbReference type="eggNOG" id="COG1038">
    <property type="taxonomic scope" value="Bacteria"/>
</dbReference>
<dbReference type="SUPFAM" id="SSF52440">
    <property type="entry name" value="PreATP-grasp domain"/>
    <property type="match status" value="1"/>
</dbReference>